<dbReference type="GO" id="GO:0008270">
    <property type="term" value="F:zinc ion binding"/>
    <property type="evidence" value="ECO:0007669"/>
    <property type="project" value="UniProtKB-KW"/>
</dbReference>
<dbReference type="InterPro" id="IPR001878">
    <property type="entry name" value="Znf_CCHC"/>
</dbReference>
<evidence type="ECO:0000256" key="1">
    <source>
        <dbReference type="PROSITE-ProRule" id="PRU00047"/>
    </source>
</evidence>
<dbReference type="GO" id="GO:0003676">
    <property type="term" value="F:nucleic acid binding"/>
    <property type="evidence" value="ECO:0007669"/>
    <property type="project" value="InterPro"/>
</dbReference>
<protein>
    <submittedName>
        <fullName evidence="4">Capsid protein</fullName>
    </submittedName>
</protein>
<name>A0A226D3S8_FOLCA</name>
<gene>
    <name evidence="4" type="ORF">Fcan01_26274</name>
</gene>
<dbReference type="Proteomes" id="UP000198287">
    <property type="component" value="Unassembled WGS sequence"/>
</dbReference>
<evidence type="ECO:0000313" key="4">
    <source>
        <dbReference type="EMBL" id="OXA38906.1"/>
    </source>
</evidence>
<reference evidence="4 5" key="1">
    <citation type="submission" date="2015-12" db="EMBL/GenBank/DDBJ databases">
        <title>The genome of Folsomia candida.</title>
        <authorList>
            <person name="Faddeeva A."/>
            <person name="Derks M.F."/>
            <person name="Anvar Y."/>
            <person name="Smit S."/>
            <person name="Van Straalen N."/>
            <person name="Roelofs D."/>
        </authorList>
    </citation>
    <scope>NUCLEOTIDE SEQUENCE [LARGE SCALE GENOMIC DNA]</scope>
    <source>
        <strain evidence="4 5">VU population</strain>
        <tissue evidence="4">Whole body</tissue>
    </source>
</reference>
<feature type="compositionally biased region" description="Basic residues" evidence="2">
    <location>
        <begin position="76"/>
        <end position="85"/>
    </location>
</feature>
<feature type="non-terminal residue" evidence="4">
    <location>
        <position position="151"/>
    </location>
</feature>
<evidence type="ECO:0000259" key="3">
    <source>
        <dbReference type="PROSITE" id="PS50158"/>
    </source>
</evidence>
<organism evidence="4 5">
    <name type="scientific">Folsomia candida</name>
    <name type="common">Springtail</name>
    <dbReference type="NCBI Taxonomy" id="158441"/>
    <lineage>
        <taxon>Eukaryota</taxon>
        <taxon>Metazoa</taxon>
        <taxon>Ecdysozoa</taxon>
        <taxon>Arthropoda</taxon>
        <taxon>Hexapoda</taxon>
        <taxon>Collembola</taxon>
        <taxon>Entomobryomorpha</taxon>
        <taxon>Isotomoidea</taxon>
        <taxon>Isotomidae</taxon>
        <taxon>Proisotominae</taxon>
        <taxon>Folsomia</taxon>
    </lineage>
</organism>
<dbReference type="PROSITE" id="PS50158">
    <property type="entry name" value="ZF_CCHC"/>
    <property type="match status" value="1"/>
</dbReference>
<keyword evidence="1" id="KW-0479">Metal-binding</keyword>
<accession>A0A226D3S8</accession>
<feature type="compositionally biased region" description="Gly residues" evidence="2">
    <location>
        <begin position="50"/>
        <end position="72"/>
    </location>
</feature>
<feature type="region of interest" description="Disordered" evidence="2">
    <location>
        <begin position="43"/>
        <end position="85"/>
    </location>
</feature>
<evidence type="ECO:0000256" key="2">
    <source>
        <dbReference type="SAM" id="MobiDB-lite"/>
    </source>
</evidence>
<comment type="caution">
    <text evidence="4">The sequence shown here is derived from an EMBL/GenBank/DDBJ whole genome shotgun (WGS) entry which is preliminary data.</text>
</comment>
<keyword evidence="5" id="KW-1185">Reference proteome</keyword>
<dbReference type="Gene3D" id="4.10.60.10">
    <property type="entry name" value="Zinc finger, CCHC-type"/>
    <property type="match status" value="1"/>
</dbReference>
<keyword evidence="1" id="KW-0863">Zinc-finger</keyword>
<evidence type="ECO:0000313" key="5">
    <source>
        <dbReference type="Proteomes" id="UP000198287"/>
    </source>
</evidence>
<proteinExistence type="predicted"/>
<feature type="region of interest" description="Disordered" evidence="2">
    <location>
        <begin position="111"/>
        <end position="151"/>
    </location>
</feature>
<dbReference type="EMBL" id="LNIX01000042">
    <property type="protein sequence ID" value="OXA38906.1"/>
    <property type="molecule type" value="Genomic_DNA"/>
</dbReference>
<feature type="domain" description="CCHC-type" evidence="3">
    <location>
        <begin position="83"/>
        <end position="97"/>
    </location>
</feature>
<dbReference type="AlphaFoldDB" id="A0A226D3S8"/>
<sequence length="151" mass="16192">MTTTTTVEGDKKIPKIIIFLNLQMGKYNHEVTVRGLPFGSAFTLSVPSGGQRGGGGGRRGGGGGKRGGGSGGNVKDKKKKNQRCWRCKEKGHYGNECQFSEEDAAAKKAEYLKKKEEKAPTTSSAATKPPFPGWKPNLVIPNPPTNNNVDM</sequence>
<keyword evidence="1" id="KW-0862">Zinc</keyword>